<evidence type="ECO:0008006" key="3">
    <source>
        <dbReference type="Google" id="ProtNLM"/>
    </source>
</evidence>
<name>A0A7V3KNQ7_UNCW3</name>
<evidence type="ECO:0000313" key="2">
    <source>
        <dbReference type="EMBL" id="HGB36097.1"/>
    </source>
</evidence>
<dbReference type="EMBL" id="DTGD01000157">
    <property type="protein sequence ID" value="HGB36097.1"/>
    <property type="molecule type" value="Genomic_DNA"/>
</dbReference>
<comment type="caution">
    <text evidence="2">The sequence shown here is derived from an EMBL/GenBank/DDBJ whole genome shotgun (WGS) entry which is preliminary data.</text>
</comment>
<feature type="coiled-coil region" evidence="1">
    <location>
        <begin position="2"/>
        <end position="74"/>
    </location>
</feature>
<reference evidence="2" key="1">
    <citation type="journal article" date="2020" name="mSystems">
        <title>Genome- and Community-Level Interaction Insights into Carbon Utilization and Element Cycling Functions of Hydrothermarchaeota in Hydrothermal Sediment.</title>
        <authorList>
            <person name="Zhou Z."/>
            <person name="Liu Y."/>
            <person name="Xu W."/>
            <person name="Pan J."/>
            <person name="Luo Z.H."/>
            <person name="Li M."/>
        </authorList>
    </citation>
    <scope>NUCLEOTIDE SEQUENCE [LARGE SCALE GENOMIC DNA]</scope>
    <source>
        <strain evidence="2">SpSt-754</strain>
    </source>
</reference>
<dbReference type="AlphaFoldDB" id="A0A7V3KNQ7"/>
<organism evidence="2">
    <name type="scientific">candidate division WOR-3 bacterium</name>
    <dbReference type="NCBI Taxonomy" id="2052148"/>
    <lineage>
        <taxon>Bacteria</taxon>
        <taxon>Bacteria division WOR-3</taxon>
    </lineage>
</organism>
<accession>A0A7V3KNQ7</accession>
<proteinExistence type="predicted"/>
<protein>
    <recommendedName>
        <fullName evidence="3">V-type ATP synthase subunit H</fullName>
    </recommendedName>
</protein>
<sequence length="84" mass="9805">MIKKTQEEANLIISEAQRLAAQRIEEALNKRKEMLLTVEEEAQKQAQEKIKELEKELAVKVQELKNRAERKEKTAIEFLLSKLS</sequence>
<gene>
    <name evidence="2" type="ORF">ENV38_04255</name>
</gene>
<keyword evidence="1" id="KW-0175">Coiled coil</keyword>
<evidence type="ECO:0000256" key="1">
    <source>
        <dbReference type="SAM" id="Coils"/>
    </source>
</evidence>